<dbReference type="InterPro" id="IPR032524">
    <property type="entry name" value="ABC_tran_C"/>
</dbReference>
<dbReference type="FunFam" id="3.40.50.300:FF:000011">
    <property type="entry name" value="Putative ABC transporter ATP-binding component"/>
    <property type="match status" value="1"/>
</dbReference>
<dbReference type="STRING" id="1391654.AKJ09_09520"/>
<dbReference type="InterPro" id="IPR032781">
    <property type="entry name" value="ABC_tran_Xtn"/>
</dbReference>
<dbReference type="EMBL" id="CP012333">
    <property type="protein sequence ID" value="AKV02857.1"/>
    <property type="molecule type" value="Genomic_DNA"/>
</dbReference>
<dbReference type="Proteomes" id="UP000064967">
    <property type="component" value="Chromosome"/>
</dbReference>
<dbReference type="PATRIC" id="fig|1391654.3.peg.9645"/>
<dbReference type="AlphaFoldDB" id="A0A0K1QB15"/>
<dbReference type="InterPro" id="IPR027417">
    <property type="entry name" value="P-loop_NTPase"/>
</dbReference>
<dbReference type="InterPro" id="IPR051309">
    <property type="entry name" value="ABCF_ATPase"/>
</dbReference>
<dbReference type="InterPro" id="IPR017871">
    <property type="entry name" value="ABC_transporter-like_CS"/>
</dbReference>
<dbReference type="SUPFAM" id="SSF52540">
    <property type="entry name" value="P-loop containing nucleoside triphosphate hydrolases"/>
    <property type="match status" value="2"/>
</dbReference>
<dbReference type="CDD" id="cd03221">
    <property type="entry name" value="ABCF_EF-3"/>
    <property type="match status" value="2"/>
</dbReference>
<name>A0A0K1QB15_9BACT</name>
<keyword evidence="2" id="KW-0067">ATP-binding</keyword>
<evidence type="ECO:0000313" key="5">
    <source>
        <dbReference type="EMBL" id="AKV02857.1"/>
    </source>
</evidence>
<dbReference type="KEGG" id="llu:AKJ09_09520"/>
<dbReference type="GO" id="GO:0003677">
    <property type="term" value="F:DNA binding"/>
    <property type="evidence" value="ECO:0007669"/>
    <property type="project" value="InterPro"/>
</dbReference>
<accession>A0A0K1QB15</accession>
<feature type="compositionally biased region" description="Basic and acidic residues" evidence="3">
    <location>
        <begin position="530"/>
        <end position="569"/>
    </location>
</feature>
<protein>
    <submittedName>
        <fullName evidence="5">ATPase component of ABC transporter</fullName>
    </submittedName>
</protein>
<dbReference type="Pfam" id="PF16326">
    <property type="entry name" value="ABC_tran_CTD"/>
    <property type="match status" value="1"/>
</dbReference>
<reference evidence="5 6" key="1">
    <citation type="submission" date="2015-08" db="EMBL/GenBank/DDBJ databases">
        <authorList>
            <person name="Babu N.S."/>
            <person name="Beckwith C.J."/>
            <person name="Beseler K.G."/>
            <person name="Brison A."/>
            <person name="Carone J.V."/>
            <person name="Caskin T.P."/>
            <person name="Diamond M."/>
            <person name="Durham M.E."/>
            <person name="Foxe J.M."/>
            <person name="Go M."/>
            <person name="Henderson B.A."/>
            <person name="Jones I.B."/>
            <person name="McGettigan J.A."/>
            <person name="Micheletti S.J."/>
            <person name="Nasrallah M.E."/>
            <person name="Ortiz D."/>
            <person name="Piller C.R."/>
            <person name="Privatt S.R."/>
            <person name="Schneider S.L."/>
            <person name="Sharp S."/>
            <person name="Smith T.C."/>
            <person name="Stanton J.D."/>
            <person name="Ullery H.E."/>
            <person name="Wilson R.J."/>
            <person name="Serrano M.G."/>
            <person name="Buck G."/>
            <person name="Lee V."/>
            <person name="Wang Y."/>
            <person name="Carvalho R."/>
            <person name="Voegtly L."/>
            <person name="Shi R."/>
            <person name="Duckworth R."/>
            <person name="Johnson A."/>
            <person name="Loviza R."/>
            <person name="Walstead R."/>
            <person name="Shah Z."/>
            <person name="Kiflezghi M."/>
            <person name="Wade K."/>
            <person name="Ball S.L."/>
            <person name="Bradley K.W."/>
            <person name="Asai D.J."/>
            <person name="Bowman C.A."/>
            <person name="Russell D.A."/>
            <person name="Pope W.H."/>
            <person name="Jacobs-Sera D."/>
            <person name="Hendrix R.W."/>
            <person name="Hatfull G.F."/>
        </authorList>
    </citation>
    <scope>NUCLEOTIDE SEQUENCE [LARGE SCALE GENOMIC DNA]</scope>
    <source>
        <strain evidence="5 6">DSM 27648</strain>
    </source>
</reference>
<dbReference type="GO" id="GO:0005524">
    <property type="term" value="F:ATP binding"/>
    <property type="evidence" value="ECO:0007669"/>
    <property type="project" value="UniProtKB-KW"/>
</dbReference>
<dbReference type="SMART" id="SM00382">
    <property type="entry name" value="AAA"/>
    <property type="match status" value="2"/>
</dbReference>
<proteinExistence type="predicted"/>
<evidence type="ECO:0000256" key="1">
    <source>
        <dbReference type="ARBA" id="ARBA00022741"/>
    </source>
</evidence>
<dbReference type="GO" id="GO:0016887">
    <property type="term" value="F:ATP hydrolysis activity"/>
    <property type="evidence" value="ECO:0007669"/>
    <property type="project" value="InterPro"/>
</dbReference>
<dbReference type="Pfam" id="PF12848">
    <property type="entry name" value="ABC_tran_Xtn"/>
    <property type="match status" value="1"/>
</dbReference>
<evidence type="ECO:0000259" key="4">
    <source>
        <dbReference type="PROSITE" id="PS50893"/>
    </source>
</evidence>
<dbReference type="InterPro" id="IPR037118">
    <property type="entry name" value="Val-tRNA_synth_C_sf"/>
</dbReference>
<dbReference type="Gene3D" id="1.10.287.380">
    <property type="entry name" value="Valyl-tRNA synthetase, C-terminal domain"/>
    <property type="match status" value="1"/>
</dbReference>
<keyword evidence="1" id="KW-0547">Nucleotide-binding</keyword>
<keyword evidence="6" id="KW-1185">Reference proteome</keyword>
<dbReference type="InterPro" id="IPR003593">
    <property type="entry name" value="AAA+_ATPase"/>
</dbReference>
<dbReference type="PANTHER" id="PTHR42855">
    <property type="entry name" value="ABC TRANSPORTER ATP-BINDING SUBUNIT"/>
    <property type="match status" value="1"/>
</dbReference>
<dbReference type="InterPro" id="IPR003439">
    <property type="entry name" value="ABC_transporter-like_ATP-bd"/>
</dbReference>
<evidence type="ECO:0000256" key="3">
    <source>
        <dbReference type="SAM" id="MobiDB-lite"/>
    </source>
</evidence>
<evidence type="ECO:0000313" key="6">
    <source>
        <dbReference type="Proteomes" id="UP000064967"/>
    </source>
</evidence>
<dbReference type="Gene3D" id="3.40.50.300">
    <property type="entry name" value="P-loop containing nucleotide triphosphate hydrolases"/>
    <property type="match status" value="2"/>
</dbReference>
<sequence>MSVIAALEVTKAYGDRILLSSASVTIDDGERVGVVGRNGAGKSTFAKILAGAEPADGGSIALRRGARVAYLAQEPAIEPSRTVRAHVEEGLDAWLVARKRHDELTERISQEPTNAALLAEQHAASAEVERLGGWDRTHEVERVLAHLGVGEVIDRPAGSLSGGQKRRVALARVLVGAPDVMILDEPTNHLDADTIDWLEKYLVDEFRGAVLLVTHDRWLLDRVADRTLEVESGNVHSYDGGYADYLGAKAERMALQQRTEKNRQNFLRTELEWLARQPKARTGKQKARIQRAETARDTTGPREEARVSLSAQVADGGRSVLDLRGLGIKMGDRWLVRGLDLNMTAGDRLGILGPNGAGKTTLLRAVQGVLTPTEGEVVLGRRVRIGYLDQNREALDPNHSVLEAVSEAIPVVEKERVDPRTYLERFAFEGNAQKKKVAALSGGERARLALARLLASSCNLLLLDEPSNDLDTDTLSALEDFLSTYEGSLLVVTHDRYLLDRVTTGILSFEKDGRVTRYAGAYQAYATARARQEEERKADKAKESAREKDTRRTEKKASGLSKNEQRELDGIMDKIDEAETKAAAIEAELGDPSLYAGGQEDSRASEIRTRLADARALAAKLTARWEELEAKKSAAG</sequence>
<dbReference type="PANTHER" id="PTHR42855:SF1">
    <property type="entry name" value="ABC TRANSPORTER DOMAIN-CONTAINING PROTEIN"/>
    <property type="match status" value="1"/>
</dbReference>
<feature type="region of interest" description="Disordered" evidence="3">
    <location>
        <begin position="282"/>
        <end position="305"/>
    </location>
</feature>
<dbReference type="PROSITE" id="PS00211">
    <property type="entry name" value="ABC_TRANSPORTER_1"/>
    <property type="match status" value="2"/>
</dbReference>
<dbReference type="PROSITE" id="PS50893">
    <property type="entry name" value="ABC_TRANSPORTER_2"/>
    <property type="match status" value="2"/>
</dbReference>
<dbReference type="Pfam" id="PF00005">
    <property type="entry name" value="ABC_tran"/>
    <property type="match status" value="2"/>
</dbReference>
<evidence type="ECO:0000256" key="2">
    <source>
        <dbReference type="ARBA" id="ARBA00022840"/>
    </source>
</evidence>
<organism evidence="5 6">
    <name type="scientific">Labilithrix luteola</name>
    <dbReference type="NCBI Taxonomy" id="1391654"/>
    <lineage>
        <taxon>Bacteria</taxon>
        <taxon>Pseudomonadati</taxon>
        <taxon>Myxococcota</taxon>
        <taxon>Polyangia</taxon>
        <taxon>Polyangiales</taxon>
        <taxon>Labilitrichaceae</taxon>
        <taxon>Labilithrix</taxon>
    </lineage>
</organism>
<dbReference type="RefSeq" id="WP_146653716.1">
    <property type="nucleotide sequence ID" value="NZ_CP012333.1"/>
</dbReference>
<feature type="region of interest" description="Disordered" evidence="3">
    <location>
        <begin position="529"/>
        <end position="569"/>
    </location>
</feature>
<dbReference type="OrthoDB" id="9762369at2"/>
<feature type="domain" description="ABC transporter" evidence="4">
    <location>
        <begin position="4"/>
        <end position="257"/>
    </location>
</feature>
<gene>
    <name evidence="5" type="ORF">AKJ09_09520</name>
</gene>
<feature type="domain" description="ABC transporter" evidence="4">
    <location>
        <begin position="321"/>
        <end position="537"/>
    </location>
</feature>
<feature type="compositionally biased region" description="Basic and acidic residues" evidence="3">
    <location>
        <begin position="290"/>
        <end position="305"/>
    </location>
</feature>